<dbReference type="Proteomes" id="UP000198620">
    <property type="component" value="Unassembled WGS sequence"/>
</dbReference>
<protein>
    <recommendedName>
        <fullName evidence="4">Transposase, Mutator family</fullName>
    </recommendedName>
</protein>
<reference evidence="2 3" key="1">
    <citation type="submission" date="2016-10" db="EMBL/GenBank/DDBJ databases">
        <authorList>
            <person name="de Groot N.N."/>
        </authorList>
    </citation>
    <scope>NUCLEOTIDE SEQUENCE [LARGE SCALE GENOMIC DNA]</scope>
    <source>
        <strain evidence="2 3">Nv1</strain>
    </source>
</reference>
<keyword evidence="3" id="KW-1185">Reference proteome</keyword>
<dbReference type="AlphaFoldDB" id="A0A1H7G2R6"/>
<feature type="region of interest" description="Disordered" evidence="1">
    <location>
        <begin position="47"/>
        <end position="80"/>
    </location>
</feature>
<dbReference type="EMBL" id="FOBH01000001">
    <property type="protein sequence ID" value="SEK32643.1"/>
    <property type="molecule type" value="Genomic_DNA"/>
</dbReference>
<evidence type="ECO:0000313" key="2">
    <source>
        <dbReference type="EMBL" id="SEK32643.1"/>
    </source>
</evidence>
<organism evidence="2 3">
    <name type="scientific">Nitrosovibrio tenuis</name>
    <dbReference type="NCBI Taxonomy" id="1233"/>
    <lineage>
        <taxon>Bacteria</taxon>
        <taxon>Pseudomonadati</taxon>
        <taxon>Pseudomonadota</taxon>
        <taxon>Betaproteobacteria</taxon>
        <taxon>Nitrosomonadales</taxon>
        <taxon>Nitrosomonadaceae</taxon>
        <taxon>Nitrosovibrio</taxon>
    </lineage>
</organism>
<evidence type="ECO:0000256" key="1">
    <source>
        <dbReference type="SAM" id="MobiDB-lite"/>
    </source>
</evidence>
<dbReference type="STRING" id="1233.SAMN05216387_101162"/>
<evidence type="ECO:0000313" key="3">
    <source>
        <dbReference type="Proteomes" id="UP000198620"/>
    </source>
</evidence>
<proteinExistence type="predicted"/>
<name>A0A1H7G2R6_9PROT</name>
<accession>A0A1H7G2R6</accession>
<sequence length="177" mass="19449">MLISSVEFYQPIFDICRGQINCPGLYKTANVLNKLPESQQLKAKAALQESGWPPTGKRGSVHLTVSSSTTRRSTQGGELPCQGSGGADCLLRFSSRTLAAYPDHQPDRLDLRHCTAAHCKNTRLCVSRGSMLAMVFTLAKSAEREWRRLKGAQRFAELLAVVQFKNGVPEKSKEIAA</sequence>
<feature type="compositionally biased region" description="Low complexity" evidence="1">
    <location>
        <begin position="64"/>
        <end position="74"/>
    </location>
</feature>
<gene>
    <name evidence="2" type="ORF">SAMN05216387_101162</name>
</gene>
<evidence type="ECO:0008006" key="4">
    <source>
        <dbReference type="Google" id="ProtNLM"/>
    </source>
</evidence>